<dbReference type="FunCoup" id="B0XK47">
    <property type="interactions" value="99"/>
</dbReference>
<dbReference type="SMART" id="SM00708">
    <property type="entry name" value="PhBP"/>
    <property type="match status" value="1"/>
</dbReference>
<comment type="subcellular location">
    <subcellularLocation>
        <location evidence="1">Secreted</location>
    </subcellularLocation>
</comment>
<dbReference type="AlphaFoldDB" id="B0XK47"/>
<dbReference type="VEuPathDB" id="VectorBase:CPIJ019610"/>
<evidence type="ECO:0000256" key="3">
    <source>
        <dbReference type="ARBA" id="ARBA00022525"/>
    </source>
</evidence>
<dbReference type="OrthoDB" id="6595846at2759"/>
<feature type="signal peptide" evidence="5">
    <location>
        <begin position="1"/>
        <end position="18"/>
    </location>
</feature>
<dbReference type="GO" id="GO:0007608">
    <property type="term" value="P:sensory perception of smell"/>
    <property type="evidence" value="ECO:0007669"/>
    <property type="project" value="TreeGrafter"/>
</dbReference>
<keyword evidence="8" id="KW-1185">Reference proteome</keyword>
<proteinExistence type="inferred from homology"/>
<dbReference type="InterPro" id="IPR006170">
    <property type="entry name" value="PBP/GOBP"/>
</dbReference>
<dbReference type="PANTHER" id="PTHR11857">
    <property type="entry name" value="ODORANT BINDING PROTEIN-RELATED"/>
    <property type="match status" value="1"/>
</dbReference>
<dbReference type="EMBL" id="DS233706">
    <property type="protein sequence ID" value="EDS31193.1"/>
    <property type="molecule type" value="Genomic_DNA"/>
</dbReference>
<evidence type="ECO:0000256" key="4">
    <source>
        <dbReference type="ARBA" id="ARBA00022729"/>
    </source>
</evidence>
<feature type="chain" id="PRO_5011409499" evidence="5">
    <location>
        <begin position="19"/>
        <end position="146"/>
    </location>
</feature>
<dbReference type="Pfam" id="PF01395">
    <property type="entry name" value="PBP_GOBP"/>
    <property type="match status" value="1"/>
</dbReference>
<dbReference type="EnsemblMetazoa" id="CPIJ019610-RA">
    <property type="protein sequence ID" value="CPIJ019610-PA"/>
    <property type="gene ID" value="CPIJ019610"/>
</dbReference>
<sequence>MKSFYLIGLLLVLALAYSKTNPQAIITQADKQMIRNAAQACKASEGASDEDVDVLAEGRMPETQTQKCLFSCVQVQFGLSDGKKFLKEGFLKHSEAIVGSGEENRRKAEEIAAECEKITNEDRCQLGADIAECIKQGMEKCVSKDA</sequence>
<reference evidence="7" key="2">
    <citation type="submission" date="2020-05" db="UniProtKB">
        <authorList>
            <consortium name="EnsemblMetazoa"/>
        </authorList>
    </citation>
    <scope>IDENTIFICATION</scope>
    <source>
        <strain evidence="7">JHB</strain>
    </source>
</reference>
<evidence type="ECO:0000313" key="7">
    <source>
        <dbReference type="EnsemblMetazoa" id="CPIJ019610-PA"/>
    </source>
</evidence>
<dbReference type="GO" id="GO:0005615">
    <property type="term" value="C:extracellular space"/>
    <property type="evidence" value="ECO:0007669"/>
    <property type="project" value="TreeGrafter"/>
</dbReference>
<gene>
    <name evidence="7" type="primary">6054036</name>
    <name evidence="6" type="ORF">CpipJ_CPIJ019610</name>
</gene>
<dbReference type="VEuPathDB" id="VectorBase:CQUJHB011232"/>
<dbReference type="KEGG" id="cqu:CpipJ_CPIJ019610"/>
<dbReference type="InterPro" id="IPR036728">
    <property type="entry name" value="PBP_GOBP_sf"/>
</dbReference>
<dbReference type="GO" id="GO:0005549">
    <property type="term" value="F:odorant binding"/>
    <property type="evidence" value="ECO:0007669"/>
    <property type="project" value="InterPro"/>
</dbReference>
<dbReference type="InParanoid" id="B0XK47"/>
<keyword evidence="4 5" id="KW-0732">Signal</keyword>
<dbReference type="SUPFAM" id="SSF47565">
    <property type="entry name" value="Insect pheromone/odorant-binding proteins"/>
    <property type="match status" value="1"/>
</dbReference>
<keyword evidence="3" id="KW-0964">Secreted</keyword>
<dbReference type="PANTHER" id="PTHR11857:SF42">
    <property type="entry name" value="GENERAL ODORANT-BINDING PROTEIN 19D-RELATED"/>
    <property type="match status" value="1"/>
</dbReference>
<evidence type="ECO:0000256" key="5">
    <source>
        <dbReference type="SAM" id="SignalP"/>
    </source>
</evidence>
<reference evidence="6" key="1">
    <citation type="submission" date="2007-03" db="EMBL/GenBank/DDBJ databases">
        <title>Annotation of Culex pipiens quinquefasciatus.</title>
        <authorList>
            <consortium name="The Broad Institute Genome Sequencing Platform"/>
            <person name="Atkinson P.W."/>
            <person name="Hemingway J."/>
            <person name="Christensen B.M."/>
            <person name="Higgs S."/>
            <person name="Kodira C."/>
            <person name="Hannick L."/>
            <person name="Megy K."/>
            <person name="O'Leary S."/>
            <person name="Pearson M."/>
            <person name="Haas B.J."/>
            <person name="Mauceli E."/>
            <person name="Wortman J.R."/>
            <person name="Lee N.H."/>
            <person name="Guigo R."/>
            <person name="Stanke M."/>
            <person name="Alvarado L."/>
            <person name="Amedeo P."/>
            <person name="Antoine C.H."/>
            <person name="Arensburger P."/>
            <person name="Bidwell S.L."/>
            <person name="Crawford M."/>
            <person name="Camaro F."/>
            <person name="Devon K."/>
            <person name="Engels R."/>
            <person name="Hammond M."/>
            <person name="Howarth C."/>
            <person name="Koehrsen M."/>
            <person name="Lawson D."/>
            <person name="Montgomery P."/>
            <person name="Nene V."/>
            <person name="Nusbaum C."/>
            <person name="Puiu D."/>
            <person name="Romero-Severson J."/>
            <person name="Severson D.W."/>
            <person name="Shumway M."/>
            <person name="Sisk P."/>
            <person name="Stolte C."/>
            <person name="Zeng Q."/>
            <person name="Eisenstadt E."/>
            <person name="Fraser-Liggett C."/>
            <person name="Strausberg R."/>
            <person name="Galagan J."/>
            <person name="Birren B."/>
            <person name="Collins F.H."/>
        </authorList>
    </citation>
    <scope>NUCLEOTIDE SEQUENCE [LARGE SCALE GENOMIC DNA]</scope>
    <source>
        <strain evidence="6">JHB</strain>
    </source>
</reference>
<dbReference type="HOGENOM" id="CLU_148261_1_0_1"/>
<dbReference type="CDD" id="cd23992">
    <property type="entry name" value="PBP_GOBP"/>
    <property type="match status" value="1"/>
</dbReference>
<organism>
    <name type="scientific">Culex quinquefasciatus</name>
    <name type="common">Southern house mosquito</name>
    <name type="synonym">Culex pungens</name>
    <dbReference type="NCBI Taxonomy" id="7176"/>
    <lineage>
        <taxon>Eukaryota</taxon>
        <taxon>Metazoa</taxon>
        <taxon>Ecdysozoa</taxon>
        <taxon>Arthropoda</taxon>
        <taxon>Hexapoda</taxon>
        <taxon>Insecta</taxon>
        <taxon>Pterygota</taxon>
        <taxon>Neoptera</taxon>
        <taxon>Endopterygota</taxon>
        <taxon>Diptera</taxon>
        <taxon>Nematocera</taxon>
        <taxon>Culicoidea</taxon>
        <taxon>Culicidae</taxon>
        <taxon>Culicinae</taxon>
        <taxon>Culicini</taxon>
        <taxon>Culex</taxon>
        <taxon>Culex</taxon>
    </lineage>
</organism>
<dbReference type="Gene3D" id="1.10.238.20">
    <property type="entry name" value="Pheromone/general odorant binding protein domain"/>
    <property type="match status" value="1"/>
</dbReference>
<name>B0XK47_CULQU</name>
<dbReference type="Proteomes" id="UP000002320">
    <property type="component" value="Unassembled WGS sequence"/>
</dbReference>
<comment type="similarity">
    <text evidence="2">Belongs to the PBP/GOBP family.</text>
</comment>
<evidence type="ECO:0000256" key="1">
    <source>
        <dbReference type="ARBA" id="ARBA00004613"/>
    </source>
</evidence>
<protein>
    <submittedName>
        <fullName evidence="6">Odorant-binding protein</fullName>
    </submittedName>
</protein>
<evidence type="ECO:0000256" key="2">
    <source>
        <dbReference type="ARBA" id="ARBA00008098"/>
    </source>
</evidence>
<accession>B0XK47</accession>
<evidence type="ECO:0000313" key="8">
    <source>
        <dbReference type="Proteomes" id="UP000002320"/>
    </source>
</evidence>
<evidence type="ECO:0000313" key="6">
    <source>
        <dbReference type="EMBL" id="EDS31193.1"/>
    </source>
</evidence>